<evidence type="ECO:0000256" key="3">
    <source>
        <dbReference type="ARBA" id="ARBA00035647"/>
    </source>
</evidence>
<dbReference type="OrthoDB" id="5364404at2759"/>
<comment type="similarity">
    <text evidence="3">Belongs to the mitochondrion-specific ribosomal protein mS38 family.</text>
</comment>
<dbReference type="PANTHER" id="PTHR32035">
    <property type="entry name" value="AURORA KINASE A-INTERACTING PROTEIN"/>
    <property type="match status" value="1"/>
</dbReference>
<dbReference type="Pfam" id="PF08213">
    <property type="entry name" value="COX24_C"/>
    <property type="match status" value="1"/>
</dbReference>
<feature type="region of interest" description="Disordered" evidence="5">
    <location>
        <begin position="211"/>
        <end position="244"/>
    </location>
</feature>
<dbReference type="AlphaFoldDB" id="A0A9P4LV89"/>
<dbReference type="GO" id="GO:0005739">
    <property type="term" value="C:mitochondrion"/>
    <property type="evidence" value="ECO:0007669"/>
    <property type="project" value="UniProtKB-SubCell"/>
</dbReference>
<reference evidence="7" key="1">
    <citation type="journal article" date="2020" name="Stud. Mycol.">
        <title>101 Dothideomycetes genomes: a test case for predicting lifestyles and emergence of pathogens.</title>
        <authorList>
            <person name="Haridas S."/>
            <person name="Albert R."/>
            <person name="Binder M."/>
            <person name="Bloem J."/>
            <person name="Labutti K."/>
            <person name="Salamov A."/>
            <person name="Andreopoulos B."/>
            <person name="Baker S."/>
            <person name="Barry K."/>
            <person name="Bills G."/>
            <person name="Bluhm B."/>
            <person name="Cannon C."/>
            <person name="Castanera R."/>
            <person name="Culley D."/>
            <person name="Daum C."/>
            <person name="Ezra D."/>
            <person name="Gonzalez J."/>
            <person name="Henrissat B."/>
            <person name="Kuo A."/>
            <person name="Liang C."/>
            <person name="Lipzen A."/>
            <person name="Lutzoni F."/>
            <person name="Magnuson J."/>
            <person name="Mondo S."/>
            <person name="Nolan M."/>
            <person name="Ohm R."/>
            <person name="Pangilinan J."/>
            <person name="Park H.-J."/>
            <person name="Ramirez L."/>
            <person name="Alfaro M."/>
            <person name="Sun H."/>
            <person name="Tritt A."/>
            <person name="Yoshinaga Y."/>
            <person name="Zwiers L.-H."/>
            <person name="Turgeon B."/>
            <person name="Goodwin S."/>
            <person name="Spatafora J."/>
            <person name="Crous P."/>
            <person name="Grigoriev I."/>
        </authorList>
    </citation>
    <scope>NUCLEOTIDE SEQUENCE</scope>
    <source>
        <strain evidence="7">CBS 121410</strain>
    </source>
</reference>
<evidence type="ECO:0000256" key="1">
    <source>
        <dbReference type="ARBA" id="ARBA00004173"/>
    </source>
</evidence>
<dbReference type="Proteomes" id="UP000799776">
    <property type="component" value="Unassembled WGS sequence"/>
</dbReference>
<evidence type="ECO:0000256" key="2">
    <source>
        <dbReference type="ARBA" id="ARBA00023128"/>
    </source>
</evidence>
<evidence type="ECO:0000313" key="7">
    <source>
        <dbReference type="EMBL" id="KAF2087255.1"/>
    </source>
</evidence>
<evidence type="ECO:0000256" key="5">
    <source>
        <dbReference type="SAM" id="MobiDB-lite"/>
    </source>
</evidence>
<comment type="subcellular location">
    <subcellularLocation>
        <location evidence="1">Mitochondrion</location>
    </subcellularLocation>
</comment>
<name>A0A9P4LV89_9PEZI</name>
<evidence type="ECO:0000313" key="8">
    <source>
        <dbReference type="Proteomes" id="UP000799776"/>
    </source>
</evidence>
<keyword evidence="8" id="KW-1185">Reference proteome</keyword>
<dbReference type="InterPro" id="IPR013177">
    <property type="entry name" value="Ribosomal_mS38_C"/>
</dbReference>
<sequence length="360" mass="39707">MFSPALGRAARTTCAKSSSSAISLRAGPSLIAANHIFTRAHQRRNSSTSCPPDNSRGAGSPQASTANATSKSAEKKAASRSRSKKVTSQQVNPPSVPPTSYLKHTDVALSSLFSCHRPISVTTSIPIASTEASFNSIFDIPAKGRSAKHGDVMHTLGNTVRQLESYVQPTEEGDVRAEIAQHQASGSGQVYHLDGAAPQNLNQLLAQMRPYSVPEPPQPLGKSESSADATESKETSESRTPQKRVWKTSVIITESTDASGAKTFEATSSPVIRLPTRNRAAAEEPASEKRPTIQQPFLERMEIREQEWKRFIERRMNERSRTPTMHAISVRRQRKLKMKKHKYKKLMKRTRNLRRKLGQT</sequence>
<dbReference type="SMART" id="SM01155">
    <property type="entry name" value="DUF1713"/>
    <property type="match status" value="1"/>
</dbReference>
<accession>A0A9P4LV89</accession>
<proteinExistence type="inferred from homology"/>
<dbReference type="EMBL" id="ML978720">
    <property type="protein sequence ID" value="KAF2087255.1"/>
    <property type="molecule type" value="Genomic_DNA"/>
</dbReference>
<protein>
    <recommendedName>
        <fullName evidence="4">Small ribosomal subunit protein mS38</fullName>
    </recommendedName>
</protein>
<organism evidence="7 8">
    <name type="scientific">Saccharata proteae CBS 121410</name>
    <dbReference type="NCBI Taxonomy" id="1314787"/>
    <lineage>
        <taxon>Eukaryota</taxon>
        <taxon>Fungi</taxon>
        <taxon>Dikarya</taxon>
        <taxon>Ascomycota</taxon>
        <taxon>Pezizomycotina</taxon>
        <taxon>Dothideomycetes</taxon>
        <taxon>Dothideomycetes incertae sedis</taxon>
        <taxon>Botryosphaeriales</taxon>
        <taxon>Saccharataceae</taxon>
        <taxon>Saccharata</taxon>
    </lineage>
</organism>
<evidence type="ECO:0000256" key="4">
    <source>
        <dbReference type="ARBA" id="ARBA00035682"/>
    </source>
</evidence>
<feature type="domain" description="Ribosomal protein mS38 C-terminal" evidence="6">
    <location>
        <begin position="326"/>
        <end position="359"/>
    </location>
</feature>
<comment type="caution">
    <text evidence="7">The sequence shown here is derived from an EMBL/GenBank/DDBJ whole genome shotgun (WGS) entry which is preliminary data.</text>
</comment>
<dbReference type="PANTHER" id="PTHR32035:SF3">
    <property type="entry name" value="SMALL RIBOSOMAL SUBUNIT PROTEIN MS38"/>
    <property type="match status" value="1"/>
</dbReference>
<feature type="region of interest" description="Disordered" evidence="5">
    <location>
        <begin position="40"/>
        <end position="101"/>
    </location>
</feature>
<keyword evidence="2" id="KW-0496">Mitochondrion</keyword>
<evidence type="ECO:0000259" key="6">
    <source>
        <dbReference type="SMART" id="SM01155"/>
    </source>
</evidence>
<gene>
    <name evidence="7" type="ORF">K490DRAFT_65643</name>
</gene>